<proteinExistence type="predicted"/>
<dbReference type="EMBL" id="LXND01000006">
    <property type="protein sequence ID" value="OAD64960.1"/>
    <property type="molecule type" value="Genomic_DNA"/>
</dbReference>
<evidence type="ECO:0000313" key="2">
    <source>
        <dbReference type="EMBL" id="OAD64960.1"/>
    </source>
</evidence>
<reference evidence="2 3" key="1">
    <citation type="submission" date="2016-05" db="EMBL/GenBank/DDBJ databases">
        <title>Draft genome sequence of Pediococcus parvulus 2.6, a probiotic beta-glucan producer strain.</title>
        <authorList>
            <person name="Mohedano M.L."/>
            <person name="Perez-Ramos A."/>
            <person name="Duenas M.T."/>
            <person name="Lamontanara A."/>
            <person name="Orru L."/>
            <person name="Spano G."/>
            <person name="Capozzi V."/>
            <person name="Lopez P."/>
        </authorList>
    </citation>
    <scope>NUCLEOTIDE SEQUENCE [LARGE SCALE GENOMIC DNA]</scope>
    <source>
        <strain evidence="2 3">2.6</strain>
    </source>
</reference>
<dbReference type="RefSeq" id="WP_068804796.1">
    <property type="nucleotide sequence ID" value="NZ_LXND01000006.1"/>
</dbReference>
<evidence type="ECO:0000313" key="3">
    <source>
        <dbReference type="Proteomes" id="UP000077280"/>
    </source>
</evidence>
<dbReference type="PANTHER" id="PTHR34047">
    <property type="entry name" value="NUCLEAR INTRON MATURASE 1, MITOCHONDRIAL-RELATED"/>
    <property type="match status" value="1"/>
</dbReference>
<dbReference type="SUPFAM" id="SSF56672">
    <property type="entry name" value="DNA/RNA polymerases"/>
    <property type="match status" value="1"/>
</dbReference>
<dbReference type="InterPro" id="IPR051083">
    <property type="entry name" value="GrpII_Intron_Splice-Mob/Def"/>
</dbReference>
<feature type="domain" description="Reverse transcriptase" evidence="1">
    <location>
        <begin position="1"/>
        <end position="213"/>
    </location>
</feature>
<dbReference type="Proteomes" id="UP000077280">
    <property type="component" value="Unassembled WGS sequence"/>
</dbReference>
<protein>
    <recommendedName>
        <fullName evidence="1">Reverse transcriptase domain-containing protein</fullName>
    </recommendedName>
</protein>
<accession>A0ABX2UJL9</accession>
<sequence>MSIKYECKVIDNRLIYQYGSKDLIAFKQLASKIRHSANIELPSRNSIISNIANCMSNGFMLNGLPIMSSPEVKIIRGDIQHFFPSVNDHKLLKMVKNSIFLSHSESELLKSILSDPNVKGLPQGNPLSSVLSEIYLSTFDKKIKIQLSPLYYARFVDDFIIIIPSDGSNNNDYKSFLEEELERLGLSLSKSKYMISEFSQESSFSIDFLGYHFESKKQESESKKQESESKKQESQILSIKISSSKIKKIISKINHIFKIFSNSPQKNRDFLCLYYRIEFILKGVKTVDYRGAYKLRGIPYTYNHVNDFQNLKSIQSRIMTLSRINKLSKKQHRALYRLSFSYGDKNKSAFYPRDYTNYASMSNQKFNSIYTSLNLKNMKTKKRRVAEFSVLINNLR</sequence>
<dbReference type="Pfam" id="PF00078">
    <property type="entry name" value="RVT_1"/>
    <property type="match status" value="1"/>
</dbReference>
<evidence type="ECO:0000259" key="1">
    <source>
        <dbReference type="PROSITE" id="PS50878"/>
    </source>
</evidence>
<dbReference type="CDD" id="cd01646">
    <property type="entry name" value="RT_Bac_retron_I"/>
    <property type="match status" value="1"/>
</dbReference>
<dbReference type="PROSITE" id="PS50878">
    <property type="entry name" value="RT_POL"/>
    <property type="match status" value="1"/>
</dbReference>
<name>A0ABX2UJL9_9LACO</name>
<dbReference type="InterPro" id="IPR000477">
    <property type="entry name" value="RT_dom"/>
</dbReference>
<gene>
    <name evidence="2" type="ORF">A7K95_11070</name>
</gene>
<comment type="caution">
    <text evidence="2">The sequence shown here is derived from an EMBL/GenBank/DDBJ whole genome shotgun (WGS) entry which is preliminary data.</text>
</comment>
<dbReference type="PANTHER" id="PTHR34047:SF8">
    <property type="entry name" value="PROTEIN YKFC"/>
    <property type="match status" value="1"/>
</dbReference>
<dbReference type="InterPro" id="IPR043502">
    <property type="entry name" value="DNA/RNA_pol_sf"/>
</dbReference>
<keyword evidence="3" id="KW-1185">Reference proteome</keyword>
<organism evidence="2 3">
    <name type="scientific">Pediococcus parvulus</name>
    <dbReference type="NCBI Taxonomy" id="54062"/>
    <lineage>
        <taxon>Bacteria</taxon>
        <taxon>Bacillati</taxon>
        <taxon>Bacillota</taxon>
        <taxon>Bacilli</taxon>
        <taxon>Lactobacillales</taxon>
        <taxon>Lactobacillaceae</taxon>
        <taxon>Pediococcus</taxon>
    </lineage>
</organism>